<dbReference type="AlphaFoldDB" id="A0A4Q2DPT5"/>
<dbReference type="EMBL" id="SDEE01000106">
    <property type="protein sequence ID" value="RXW21466.1"/>
    <property type="molecule type" value="Genomic_DNA"/>
</dbReference>
<organism evidence="2 3">
    <name type="scientific">Candolleomyces aberdarensis</name>
    <dbReference type="NCBI Taxonomy" id="2316362"/>
    <lineage>
        <taxon>Eukaryota</taxon>
        <taxon>Fungi</taxon>
        <taxon>Dikarya</taxon>
        <taxon>Basidiomycota</taxon>
        <taxon>Agaricomycotina</taxon>
        <taxon>Agaricomycetes</taxon>
        <taxon>Agaricomycetidae</taxon>
        <taxon>Agaricales</taxon>
        <taxon>Agaricineae</taxon>
        <taxon>Psathyrellaceae</taxon>
        <taxon>Candolleomyces</taxon>
    </lineage>
</organism>
<accession>A0A4Q2DPT5</accession>
<sequence>MSFSAISTTTTTNAGSRDNQYSLQITARGPYSQSSTTTLSPLGSPHMMGFQNTPLPEMPFLPSDSLDWGNQGPPPLDYARSPYATVPLPPMTSGRMEINPMLEYTPAPLIYYVLTQGPASAALDTRRRIAMACSFDQPATSPATSSLIIRTSFSTAPVFVERFGAAITVRDVLTKVYEHLRACAYEQMHPRPTAGLLDPYRQHDMGSEAYVQQGMVRLLGNKLRWAGLSPSTTERDVWILHVR</sequence>
<protein>
    <recommendedName>
        <fullName evidence="1">DUF6699 domain-containing protein</fullName>
    </recommendedName>
</protein>
<name>A0A4Q2DPT5_9AGAR</name>
<feature type="domain" description="DUF6699" evidence="1">
    <location>
        <begin position="110"/>
        <end position="231"/>
    </location>
</feature>
<evidence type="ECO:0000259" key="1">
    <source>
        <dbReference type="Pfam" id="PF20415"/>
    </source>
</evidence>
<dbReference type="OrthoDB" id="3172906at2759"/>
<dbReference type="Pfam" id="PF20415">
    <property type="entry name" value="DUF6699"/>
    <property type="match status" value="1"/>
</dbReference>
<gene>
    <name evidence="2" type="ORF">EST38_g4388</name>
</gene>
<comment type="caution">
    <text evidence="2">The sequence shown here is derived from an EMBL/GenBank/DDBJ whole genome shotgun (WGS) entry which is preliminary data.</text>
</comment>
<evidence type="ECO:0000313" key="3">
    <source>
        <dbReference type="Proteomes" id="UP000290288"/>
    </source>
</evidence>
<dbReference type="InterPro" id="IPR046522">
    <property type="entry name" value="DUF6699"/>
</dbReference>
<proteinExistence type="predicted"/>
<keyword evidence="3" id="KW-1185">Reference proteome</keyword>
<evidence type="ECO:0000313" key="2">
    <source>
        <dbReference type="EMBL" id="RXW21466.1"/>
    </source>
</evidence>
<reference evidence="2 3" key="1">
    <citation type="submission" date="2019-01" db="EMBL/GenBank/DDBJ databases">
        <title>Draft genome sequence of Psathyrella aberdarensis IHI B618.</title>
        <authorList>
            <person name="Buettner E."/>
            <person name="Kellner H."/>
        </authorList>
    </citation>
    <scope>NUCLEOTIDE SEQUENCE [LARGE SCALE GENOMIC DNA]</scope>
    <source>
        <strain evidence="2 3">IHI B618</strain>
    </source>
</reference>
<dbReference type="Proteomes" id="UP000290288">
    <property type="component" value="Unassembled WGS sequence"/>
</dbReference>